<gene>
    <name evidence="1" type="ORF">PMAYCL1PPCAC_14506</name>
</gene>
<reference evidence="2" key="1">
    <citation type="submission" date="2022-10" db="EMBL/GenBank/DDBJ databases">
        <title>Genome assembly of Pristionchus species.</title>
        <authorList>
            <person name="Yoshida K."/>
            <person name="Sommer R.J."/>
        </authorList>
    </citation>
    <scope>NUCLEOTIDE SEQUENCE [LARGE SCALE GENOMIC DNA]</scope>
    <source>
        <strain evidence="2">RS5460</strain>
    </source>
</reference>
<comment type="caution">
    <text evidence="1">The sequence shown here is derived from an EMBL/GenBank/DDBJ whole genome shotgun (WGS) entry which is preliminary data.</text>
</comment>
<dbReference type="AlphaFoldDB" id="A0AAN4ZP51"/>
<accession>A0AAN4ZP51</accession>
<name>A0AAN4ZP51_9BILA</name>
<protein>
    <submittedName>
        <fullName evidence="1">Uncharacterized protein</fullName>
    </submittedName>
</protein>
<proteinExistence type="predicted"/>
<organism evidence="1 2">
    <name type="scientific">Pristionchus mayeri</name>
    <dbReference type="NCBI Taxonomy" id="1317129"/>
    <lineage>
        <taxon>Eukaryota</taxon>
        <taxon>Metazoa</taxon>
        <taxon>Ecdysozoa</taxon>
        <taxon>Nematoda</taxon>
        <taxon>Chromadorea</taxon>
        <taxon>Rhabditida</taxon>
        <taxon>Rhabditina</taxon>
        <taxon>Diplogasteromorpha</taxon>
        <taxon>Diplogasteroidea</taxon>
        <taxon>Neodiplogasteridae</taxon>
        <taxon>Pristionchus</taxon>
    </lineage>
</organism>
<evidence type="ECO:0000313" key="1">
    <source>
        <dbReference type="EMBL" id="GMR44311.1"/>
    </source>
</evidence>
<evidence type="ECO:0000313" key="2">
    <source>
        <dbReference type="Proteomes" id="UP001328107"/>
    </source>
</evidence>
<keyword evidence="2" id="KW-1185">Reference proteome</keyword>
<dbReference type="EMBL" id="BTRK01000003">
    <property type="protein sequence ID" value="GMR44311.1"/>
    <property type="molecule type" value="Genomic_DNA"/>
</dbReference>
<sequence length="111" mass="12822">MVDYLLLTQNYDDIAGARARPTVFGIQSQFLGQCLAEMFSKNVSYIEIRNMAYMFMNENDSAPLLEAFRHPDACLVLKIIHGESIFRPTSTWPYESHVTTWASVHRIDEKF</sequence>
<dbReference type="Proteomes" id="UP001328107">
    <property type="component" value="Unassembled WGS sequence"/>
</dbReference>